<dbReference type="PROSITE" id="PS50030">
    <property type="entry name" value="UBA"/>
    <property type="match status" value="1"/>
</dbReference>
<dbReference type="PROSITE" id="PS50002">
    <property type="entry name" value="SH3"/>
    <property type="match status" value="1"/>
</dbReference>
<gene>
    <name evidence="15" type="ORF">GEV33_008764</name>
</gene>
<dbReference type="SUPFAM" id="SSF50044">
    <property type="entry name" value="SH3-domain"/>
    <property type="match status" value="1"/>
</dbReference>
<evidence type="ECO:0000313" key="16">
    <source>
        <dbReference type="Proteomes" id="UP000719412"/>
    </source>
</evidence>
<keyword evidence="2 11" id="KW-0728">SH3 domain</keyword>
<dbReference type="Proteomes" id="UP000719412">
    <property type="component" value="Unassembled WGS sequence"/>
</dbReference>
<reference evidence="15" key="2">
    <citation type="submission" date="2021-08" db="EMBL/GenBank/DDBJ databases">
        <authorList>
            <person name="Eriksson T."/>
        </authorList>
    </citation>
    <scope>NUCLEOTIDE SEQUENCE</scope>
    <source>
        <strain evidence="15">Stoneville</strain>
        <tissue evidence="15">Whole head</tissue>
    </source>
</reference>
<feature type="domain" description="SH3" evidence="13">
    <location>
        <begin position="551"/>
        <end position="616"/>
    </location>
</feature>
<sequence>MLADDGNLQYWGESRGEDRISNAQFPHHIGVRPEEIPTRKIYRRVLRNIAVSCRKTPLCRIRRRTIKTVTGRKLGRHLLNDADGPSGRGGAGTNEGRKTDPGNLQGGDEKAIRCTTPPPREIRLPMSPRGKYFIKEPITRKDDAWAAADGALIDGIRPKSCQVRSSEGSTDKTSIFVFGWNDRGKIPLRIRDGFRIFPPRERDVFRTSVIRPVHHNISCSLRWEWRRCNVVSQHGNGEMQVAVLGTERAKDMRIEGKHAIDPAVSVVTVKVTGSRSPFTPAPVPVSPSHDTTGKRPVSTRFQLAAWSPGVFVTEISHLTPLQILLQMGFPKHRAEKALAATGNRGVQLASDWLLAHVNDPLLDDNSPREYILYACPTGPFLEQLQNYWEKSRRECAWNGAHNFTPHITLVSFFKAPDEDAPHLAQSLKAVMERQGAMLNEPLKLETYTSPNFMGFFVAEEHADYLKRIAMQYVKEVSNATISLEPHVKSLHLTLAYQFPSTHYTRLKSLVDELDPNDSAGWELRLYSRDPRVNGKQVHKVRRSPHCHPSRLSDASFQVIHPYLPTECDELDLRTGDYVYVGGEALANSPDGWVEGTSWLTGLTGLLPESYTERTAESDAWTLHKKVPLNHATQADIKYARHQHDMEDDKAAKEAADAKHDDDYFDMGNMPVIENLYANVLKEETGVQQSRDRTESRKLFLMRHGERVDFTFGIWVPYCFDETGKYTRKDLNMPETVPERSDGPGAYVKDTPLTNVGVFQAEKVGEAAKEKLIDIGYAYCSPAFRCIQTCDGFLRGCGKRDDIKIKVEPGLFEWSMWYAEGLPEWMPPAELAAAGYNIDLDYKPFITEAELRETRETCAQYYLRNAFVAREALKAHPTGNVLLVGHSATLDVCSRELVGKKPRTANDMTKILQKVPYCGFVQLAQEGDKWEITEPPFPPITHTTNQRFDYKILLD</sequence>
<evidence type="ECO:0000259" key="14">
    <source>
        <dbReference type="PROSITE" id="PS50030"/>
    </source>
</evidence>
<dbReference type="InterPro" id="IPR009060">
    <property type="entry name" value="UBA-like_sf"/>
</dbReference>
<comment type="catalytic activity">
    <reaction evidence="7">
        <text>2-deoxyecdysone 22-phosphate + H2O = 2-deoxyecdysone + phosphate</text>
        <dbReference type="Rhea" id="RHEA:63584"/>
        <dbReference type="ChEBI" id="CHEBI:15377"/>
        <dbReference type="ChEBI" id="CHEBI:19566"/>
        <dbReference type="ChEBI" id="CHEBI:43474"/>
        <dbReference type="ChEBI" id="CHEBI:147386"/>
    </reaction>
</comment>
<dbReference type="GO" id="GO:0003993">
    <property type="term" value="F:acid phosphatase activity"/>
    <property type="evidence" value="ECO:0007669"/>
    <property type="project" value="UniProtKB-ARBA"/>
</dbReference>
<dbReference type="SUPFAM" id="SSF46934">
    <property type="entry name" value="UBA-like"/>
    <property type="match status" value="1"/>
</dbReference>
<dbReference type="Gene3D" id="3.90.1140.10">
    <property type="entry name" value="Cyclic phosphodiesterase"/>
    <property type="match status" value="1"/>
</dbReference>
<evidence type="ECO:0000256" key="12">
    <source>
        <dbReference type="SAM" id="MobiDB-lite"/>
    </source>
</evidence>
<protein>
    <recommendedName>
        <fullName evidence="9">Ecdysteroid-phosphate phosphatase</fullName>
    </recommendedName>
    <alternativeName>
        <fullName evidence="10">Protein UBASH3A homolog</fullName>
    </alternativeName>
</protein>
<evidence type="ECO:0000256" key="10">
    <source>
        <dbReference type="ARBA" id="ARBA00083868"/>
    </source>
</evidence>
<dbReference type="CDD" id="cd07067">
    <property type="entry name" value="HP_PGM_like"/>
    <property type="match status" value="1"/>
</dbReference>
<dbReference type="CDD" id="cd14301">
    <property type="entry name" value="UBA_UBS3B"/>
    <property type="match status" value="1"/>
</dbReference>
<evidence type="ECO:0000256" key="2">
    <source>
        <dbReference type="ARBA" id="ARBA00022443"/>
    </source>
</evidence>
<dbReference type="Gene3D" id="1.10.8.10">
    <property type="entry name" value="DNA helicase RuvA subunit, C-terminal domain"/>
    <property type="match status" value="1"/>
</dbReference>
<dbReference type="AlphaFoldDB" id="A0A8J6HI38"/>
<dbReference type="Gene3D" id="2.30.30.40">
    <property type="entry name" value="SH3 Domains"/>
    <property type="match status" value="1"/>
</dbReference>
<evidence type="ECO:0000256" key="7">
    <source>
        <dbReference type="ARBA" id="ARBA00051991"/>
    </source>
</evidence>
<dbReference type="CDD" id="cd11791">
    <property type="entry name" value="SH3_UBASH3"/>
    <property type="match status" value="1"/>
</dbReference>
<dbReference type="PANTHER" id="PTHR16469">
    <property type="entry name" value="UBIQUITIN-ASSOCIATED AND SH3 DOMAIN-CONTAINING BA-RELATED"/>
    <property type="match status" value="1"/>
</dbReference>
<keyword evidence="16" id="KW-1185">Reference proteome</keyword>
<feature type="domain" description="UBA" evidence="14">
    <location>
        <begin position="314"/>
        <end position="356"/>
    </location>
</feature>
<dbReference type="GO" id="GO:0004721">
    <property type="term" value="F:phosphoprotein phosphatase activity"/>
    <property type="evidence" value="ECO:0007669"/>
    <property type="project" value="UniProtKB-KW"/>
</dbReference>
<dbReference type="InterPro" id="IPR051710">
    <property type="entry name" value="Phosphatase_SH3-domain"/>
</dbReference>
<dbReference type="Pfam" id="PF14604">
    <property type="entry name" value="SH3_9"/>
    <property type="match status" value="1"/>
</dbReference>
<keyword evidence="3" id="KW-0963">Cytoplasm</keyword>
<dbReference type="SUPFAM" id="SSF53254">
    <property type="entry name" value="Phosphoglycerate mutase-like"/>
    <property type="match status" value="1"/>
</dbReference>
<accession>A0A8J6HI38</accession>
<dbReference type="SUPFAM" id="SSF55144">
    <property type="entry name" value="LigT-like"/>
    <property type="match status" value="1"/>
</dbReference>
<dbReference type="InterPro" id="IPR029033">
    <property type="entry name" value="His_PPase_superfam"/>
</dbReference>
<dbReference type="EMBL" id="JABDTM020024720">
    <property type="protein sequence ID" value="KAH0814023.1"/>
    <property type="molecule type" value="Genomic_DNA"/>
</dbReference>
<proteinExistence type="predicted"/>
<dbReference type="Pfam" id="PF22562">
    <property type="entry name" value="UBA_7"/>
    <property type="match status" value="1"/>
</dbReference>
<comment type="subcellular location">
    <subcellularLocation>
        <location evidence="1">Cytoplasm</location>
        <location evidence="1">Cytosol</location>
    </subcellularLocation>
</comment>
<dbReference type="InterPro" id="IPR009097">
    <property type="entry name" value="Cyclic_Pdiesterase"/>
</dbReference>
<dbReference type="PANTHER" id="PTHR16469:SF27">
    <property type="entry name" value="UBIQUITIN-ASSOCIATED AND SH3 DOMAIN-CONTAINING BA-RELATED"/>
    <property type="match status" value="1"/>
</dbReference>
<feature type="region of interest" description="Disordered" evidence="12">
    <location>
        <begin position="76"/>
        <end position="126"/>
    </location>
</feature>
<dbReference type="Gene3D" id="3.40.50.1240">
    <property type="entry name" value="Phosphoglycerate mutase-like"/>
    <property type="match status" value="1"/>
</dbReference>
<dbReference type="GO" id="GO:0102531">
    <property type="term" value="F:ecdysteroid-phosphate phosphatase activity"/>
    <property type="evidence" value="ECO:0007669"/>
    <property type="project" value="UniProtKB-ARBA"/>
</dbReference>
<dbReference type="InterPro" id="IPR013078">
    <property type="entry name" value="His_Pase_superF_clade-1"/>
</dbReference>
<evidence type="ECO:0000256" key="4">
    <source>
        <dbReference type="ARBA" id="ARBA00022801"/>
    </source>
</evidence>
<evidence type="ECO:0000256" key="1">
    <source>
        <dbReference type="ARBA" id="ARBA00004514"/>
    </source>
</evidence>
<keyword evidence="4" id="KW-0378">Hydrolase</keyword>
<dbReference type="InterPro" id="IPR015940">
    <property type="entry name" value="UBA"/>
</dbReference>
<dbReference type="FunFam" id="3.40.50.1240:FF:000032">
    <property type="entry name" value="Blast:Protein UBASH3A homolog"/>
    <property type="match status" value="1"/>
</dbReference>
<name>A0A8J6HI38_TENMO</name>
<dbReference type="FunFam" id="1.10.8.10:FF:000053">
    <property type="entry name" value="Ubiquitin-associated and SH3 domain-containing, A"/>
    <property type="match status" value="1"/>
</dbReference>
<dbReference type="SMART" id="SM00855">
    <property type="entry name" value="PGAM"/>
    <property type="match status" value="1"/>
</dbReference>
<evidence type="ECO:0000256" key="3">
    <source>
        <dbReference type="ARBA" id="ARBA00022490"/>
    </source>
</evidence>
<evidence type="ECO:0000259" key="13">
    <source>
        <dbReference type="PROSITE" id="PS50002"/>
    </source>
</evidence>
<dbReference type="InterPro" id="IPR001452">
    <property type="entry name" value="SH3_domain"/>
</dbReference>
<dbReference type="SMART" id="SM00165">
    <property type="entry name" value="UBA"/>
    <property type="match status" value="1"/>
</dbReference>
<evidence type="ECO:0000313" key="15">
    <source>
        <dbReference type="EMBL" id="KAH0814023.1"/>
    </source>
</evidence>
<comment type="catalytic activity">
    <reaction evidence="6">
        <text>20-hydroxyecdysone 22-phosphate + H2O = 20-hydroxyecdysone + phosphate</text>
        <dbReference type="Rhea" id="RHEA:63580"/>
        <dbReference type="ChEBI" id="CHEBI:15377"/>
        <dbReference type="ChEBI" id="CHEBI:16587"/>
        <dbReference type="ChEBI" id="CHEBI:43474"/>
        <dbReference type="ChEBI" id="CHEBI:147382"/>
    </reaction>
</comment>
<reference evidence="15" key="1">
    <citation type="journal article" date="2020" name="J Insects Food Feed">
        <title>The yellow mealworm (Tenebrio molitor) genome: a resource for the emerging insects as food and feed industry.</title>
        <authorList>
            <person name="Eriksson T."/>
            <person name="Andere A."/>
            <person name="Kelstrup H."/>
            <person name="Emery V."/>
            <person name="Picard C."/>
        </authorList>
    </citation>
    <scope>NUCLEOTIDE SEQUENCE</scope>
    <source>
        <strain evidence="15">Stoneville</strain>
        <tissue evidence="15">Whole head</tissue>
    </source>
</reference>
<dbReference type="Pfam" id="PF00300">
    <property type="entry name" value="His_Phos_1"/>
    <property type="match status" value="1"/>
</dbReference>
<comment type="caution">
    <text evidence="15">The sequence shown here is derived from an EMBL/GenBank/DDBJ whole genome shotgun (WGS) entry which is preliminary data.</text>
</comment>
<evidence type="ECO:0000256" key="6">
    <source>
        <dbReference type="ARBA" id="ARBA00050567"/>
    </source>
</evidence>
<dbReference type="GO" id="GO:0005829">
    <property type="term" value="C:cytosol"/>
    <property type="evidence" value="ECO:0007669"/>
    <property type="project" value="UniProtKB-SubCell"/>
</dbReference>
<evidence type="ECO:0000256" key="5">
    <source>
        <dbReference type="ARBA" id="ARBA00022912"/>
    </source>
</evidence>
<evidence type="ECO:0000256" key="8">
    <source>
        <dbReference type="ARBA" id="ARBA00052011"/>
    </source>
</evidence>
<organism evidence="15 16">
    <name type="scientific">Tenebrio molitor</name>
    <name type="common">Yellow mealworm beetle</name>
    <dbReference type="NCBI Taxonomy" id="7067"/>
    <lineage>
        <taxon>Eukaryota</taxon>
        <taxon>Metazoa</taxon>
        <taxon>Ecdysozoa</taxon>
        <taxon>Arthropoda</taxon>
        <taxon>Hexapoda</taxon>
        <taxon>Insecta</taxon>
        <taxon>Pterygota</taxon>
        <taxon>Neoptera</taxon>
        <taxon>Endopterygota</taxon>
        <taxon>Coleoptera</taxon>
        <taxon>Polyphaga</taxon>
        <taxon>Cucujiformia</taxon>
        <taxon>Tenebrionidae</taxon>
        <taxon>Tenebrio</taxon>
    </lineage>
</organism>
<keyword evidence="5" id="KW-0904">Protein phosphatase</keyword>
<evidence type="ECO:0000256" key="11">
    <source>
        <dbReference type="PROSITE-ProRule" id="PRU00192"/>
    </source>
</evidence>
<evidence type="ECO:0000256" key="9">
    <source>
        <dbReference type="ARBA" id="ARBA00074288"/>
    </source>
</evidence>
<comment type="catalytic activity">
    <reaction evidence="8">
        <text>ecdysone 22-phosphate + H2O = ecdysone + phosphate</text>
        <dbReference type="Rhea" id="RHEA:63576"/>
        <dbReference type="ChEBI" id="CHEBI:15377"/>
        <dbReference type="ChEBI" id="CHEBI:16688"/>
        <dbReference type="ChEBI" id="CHEBI:43474"/>
        <dbReference type="ChEBI" id="CHEBI:147380"/>
    </reaction>
</comment>
<dbReference type="InterPro" id="IPR036028">
    <property type="entry name" value="SH3-like_dom_sf"/>
</dbReference>